<reference evidence="3" key="1">
    <citation type="submission" date="2016-10" db="EMBL/GenBank/DDBJ databases">
        <authorList>
            <person name="Varghese N."/>
            <person name="Submissions S."/>
        </authorList>
    </citation>
    <scope>NUCLEOTIDE SEQUENCE [LARGE SCALE GENOMIC DNA]</scope>
    <source>
        <strain evidence="3">CGMCC 4.5579</strain>
    </source>
</reference>
<protein>
    <submittedName>
        <fullName evidence="2">Pimeloyl-ACP methyl ester carboxylesterase</fullName>
    </submittedName>
</protein>
<dbReference type="STRING" id="587909.SAMN05421810_103550"/>
<dbReference type="Pfam" id="PF12697">
    <property type="entry name" value="Abhydrolase_6"/>
    <property type="match status" value="1"/>
</dbReference>
<feature type="domain" description="AB hydrolase-1" evidence="1">
    <location>
        <begin position="32"/>
        <end position="267"/>
    </location>
</feature>
<evidence type="ECO:0000313" key="3">
    <source>
        <dbReference type="Proteomes" id="UP000198727"/>
    </source>
</evidence>
<dbReference type="RefSeq" id="WP_092530161.1">
    <property type="nucleotide sequence ID" value="NZ_FOWW01000003.1"/>
</dbReference>
<dbReference type="InterPro" id="IPR029058">
    <property type="entry name" value="AB_hydrolase_fold"/>
</dbReference>
<dbReference type="SUPFAM" id="SSF53474">
    <property type="entry name" value="alpha/beta-Hydrolases"/>
    <property type="match status" value="1"/>
</dbReference>
<dbReference type="Proteomes" id="UP000198727">
    <property type="component" value="Unassembled WGS sequence"/>
</dbReference>
<evidence type="ECO:0000313" key="2">
    <source>
        <dbReference type="EMBL" id="SFP83209.1"/>
    </source>
</evidence>
<dbReference type="InterPro" id="IPR000073">
    <property type="entry name" value="AB_hydrolase_1"/>
</dbReference>
<proteinExistence type="predicted"/>
<dbReference type="Gene3D" id="3.40.50.1820">
    <property type="entry name" value="alpha/beta hydrolase"/>
    <property type="match status" value="1"/>
</dbReference>
<dbReference type="PANTHER" id="PTHR45763:SF46">
    <property type="entry name" value="AB HYDROLASE-1 DOMAIN-CONTAINING PROTEIN"/>
    <property type="match status" value="1"/>
</dbReference>
<sequence>MITEPARLGTTTLPDGRALGWAEWGPPGGRPVVLCPGAGTSRSLGFGAGVLADLGIRLVSVDRPGLGASDPAPGRTLDDWAADVRHLARARGLGAPAVVGYSQGVPFALACAARGVAAAAAVVCGDELADPRLADRLDAEVRGLVELAAADPARAEAVFAEFGDAERLEEMIVAGSSEVDRAVYTEPGFARAFRRALAEGFRQGPAGYARDTLLSMRRWPFDPAQVTVPVDLWYGRLDASPVHSPDLGATLAARMPAARRHVVDTAGGALLWTHAVDVLRTVHVRLY</sequence>
<dbReference type="PANTHER" id="PTHR45763">
    <property type="entry name" value="HYDROLASE, ALPHA/BETA FOLD FAMILY PROTEIN, EXPRESSED-RELATED"/>
    <property type="match status" value="1"/>
</dbReference>
<dbReference type="EMBL" id="FOWW01000003">
    <property type="protein sequence ID" value="SFP83209.1"/>
    <property type="molecule type" value="Genomic_DNA"/>
</dbReference>
<accession>A0A1I5TJG9</accession>
<dbReference type="AlphaFoldDB" id="A0A1I5TJG9"/>
<evidence type="ECO:0000259" key="1">
    <source>
        <dbReference type="Pfam" id="PF12697"/>
    </source>
</evidence>
<keyword evidence="3" id="KW-1185">Reference proteome</keyword>
<dbReference type="GO" id="GO:0003824">
    <property type="term" value="F:catalytic activity"/>
    <property type="evidence" value="ECO:0007669"/>
    <property type="project" value="UniProtKB-ARBA"/>
</dbReference>
<name>A0A1I5TJG9_9PSEU</name>
<organism evidence="2 3">
    <name type="scientific">Amycolatopsis arida</name>
    <dbReference type="NCBI Taxonomy" id="587909"/>
    <lineage>
        <taxon>Bacteria</taxon>
        <taxon>Bacillati</taxon>
        <taxon>Actinomycetota</taxon>
        <taxon>Actinomycetes</taxon>
        <taxon>Pseudonocardiales</taxon>
        <taxon>Pseudonocardiaceae</taxon>
        <taxon>Amycolatopsis</taxon>
    </lineage>
</organism>
<dbReference type="OrthoDB" id="9800988at2"/>
<gene>
    <name evidence="2" type="ORF">SAMN05421810_103550</name>
</gene>